<keyword evidence="1" id="KW-1133">Transmembrane helix</keyword>
<comment type="caution">
    <text evidence="2">The sequence shown here is derived from an EMBL/GenBank/DDBJ whole genome shotgun (WGS) entry which is preliminary data.</text>
</comment>
<gene>
    <name evidence="2" type="ORF">CDAR_189151</name>
</gene>
<keyword evidence="1" id="KW-0812">Transmembrane</keyword>
<evidence type="ECO:0000313" key="3">
    <source>
        <dbReference type="Proteomes" id="UP001054837"/>
    </source>
</evidence>
<feature type="transmembrane region" description="Helical" evidence="1">
    <location>
        <begin position="32"/>
        <end position="55"/>
    </location>
</feature>
<reference evidence="2 3" key="1">
    <citation type="submission" date="2021-06" db="EMBL/GenBank/DDBJ databases">
        <title>Caerostris darwini draft genome.</title>
        <authorList>
            <person name="Kono N."/>
            <person name="Arakawa K."/>
        </authorList>
    </citation>
    <scope>NUCLEOTIDE SEQUENCE [LARGE SCALE GENOMIC DNA]</scope>
</reference>
<name>A0AAV4SQY8_9ARAC</name>
<proteinExistence type="predicted"/>
<accession>A0AAV4SQY8</accession>
<dbReference type="AlphaFoldDB" id="A0AAV4SQY8"/>
<organism evidence="2 3">
    <name type="scientific">Caerostris darwini</name>
    <dbReference type="NCBI Taxonomy" id="1538125"/>
    <lineage>
        <taxon>Eukaryota</taxon>
        <taxon>Metazoa</taxon>
        <taxon>Ecdysozoa</taxon>
        <taxon>Arthropoda</taxon>
        <taxon>Chelicerata</taxon>
        <taxon>Arachnida</taxon>
        <taxon>Araneae</taxon>
        <taxon>Araneomorphae</taxon>
        <taxon>Entelegynae</taxon>
        <taxon>Araneoidea</taxon>
        <taxon>Araneidae</taxon>
        <taxon>Caerostris</taxon>
    </lineage>
</organism>
<evidence type="ECO:0000313" key="2">
    <source>
        <dbReference type="EMBL" id="GIY35409.1"/>
    </source>
</evidence>
<dbReference type="EMBL" id="BPLQ01008166">
    <property type="protein sequence ID" value="GIY35409.1"/>
    <property type="molecule type" value="Genomic_DNA"/>
</dbReference>
<protein>
    <submittedName>
        <fullName evidence="2">Uncharacterized protein</fullName>
    </submittedName>
</protein>
<sequence>MHIFVCLESVRISESLFCERGSVGLHSITRDVIFATLLTITFLFLVFDLQNYLFIKVIAPTKTHSETKDKSILGKSLRLSNLTQIGAAARFAFKTSPVTYAPRPPNGRACDVAS</sequence>
<evidence type="ECO:0000256" key="1">
    <source>
        <dbReference type="SAM" id="Phobius"/>
    </source>
</evidence>
<dbReference type="Proteomes" id="UP001054837">
    <property type="component" value="Unassembled WGS sequence"/>
</dbReference>
<keyword evidence="1" id="KW-0472">Membrane</keyword>
<keyword evidence="3" id="KW-1185">Reference proteome</keyword>